<dbReference type="GO" id="GO:0008763">
    <property type="term" value="F:UDP-N-acetylmuramate-L-alanine ligase activity"/>
    <property type="evidence" value="ECO:0007669"/>
    <property type="project" value="UniProtKB-UniRule"/>
</dbReference>
<keyword evidence="4 14" id="KW-0963">Cytoplasm</keyword>
<dbReference type="GO" id="GO:0009252">
    <property type="term" value="P:peptidoglycan biosynthetic process"/>
    <property type="evidence" value="ECO:0007669"/>
    <property type="project" value="UniProtKB-UniRule"/>
</dbReference>
<dbReference type="Gene3D" id="3.40.1190.10">
    <property type="entry name" value="Mur-like, catalytic domain"/>
    <property type="match status" value="1"/>
</dbReference>
<comment type="caution">
    <text evidence="18">The sequence shown here is derived from an EMBL/GenBank/DDBJ whole genome shotgun (WGS) entry which is preliminary data.</text>
</comment>
<feature type="domain" description="Mur ligase central" evidence="17">
    <location>
        <begin position="119"/>
        <end position="299"/>
    </location>
</feature>
<keyword evidence="6 14" id="KW-0132">Cell division</keyword>
<dbReference type="PANTHER" id="PTHR43445">
    <property type="entry name" value="UDP-N-ACETYLMURAMATE--L-ALANINE LIGASE-RELATED"/>
    <property type="match status" value="1"/>
</dbReference>
<dbReference type="InterPro" id="IPR050061">
    <property type="entry name" value="MurCDEF_pg_biosynth"/>
</dbReference>
<dbReference type="GO" id="GO:0071555">
    <property type="term" value="P:cell wall organization"/>
    <property type="evidence" value="ECO:0007669"/>
    <property type="project" value="UniProtKB-KW"/>
</dbReference>
<comment type="catalytic activity">
    <reaction evidence="13 14">
        <text>UDP-N-acetyl-alpha-D-muramate + L-alanine + ATP = UDP-N-acetyl-alpha-D-muramoyl-L-alanine + ADP + phosphate + H(+)</text>
        <dbReference type="Rhea" id="RHEA:23372"/>
        <dbReference type="ChEBI" id="CHEBI:15378"/>
        <dbReference type="ChEBI" id="CHEBI:30616"/>
        <dbReference type="ChEBI" id="CHEBI:43474"/>
        <dbReference type="ChEBI" id="CHEBI:57972"/>
        <dbReference type="ChEBI" id="CHEBI:70757"/>
        <dbReference type="ChEBI" id="CHEBI:83898"/>
        <dbReference type="ChEBI" id="CHEBI:456216"/>
        <dbReference type="EC" id="6.3.2.8"/>
    </reaction>
</comment>
<evidence type="ECO:0000256" key="10">
    <source>
        <dbReference type="ARBA" id="ARBA00022984"/>
    </source>
</evidence>
<dbReference type="InterPro" id="IPR000713">
    <property type="entry name" value="Mur_ligase_N"/>
</dbReference>
<dbReference type="Pfam" id="PF01225">
    <property type="entry name" value="Mur_ligase"/>
    <property type="match status" value="1"/>
</dbReference>
<comment type="subcellular location">
    <subcellularLocation>
        <location evidence="1 14">Cytoplasm</location>
    </subcellularLocation>
</comment>
<evidence type="ECO:0000256" key="2">
    <source>
        <dbReference type="ARBA" id="ARBA00004752"/>
    </source>
</evidence>
<evidence type="ECO:0000256" key="4">
    <source>
        <dbReference type="ARBA" id="ARBA00022490"/>
    </source>
</evidence>
<dbReference type="InterPro" id="IPR036615">
    <property type="entry name" value="Mur_ligase_C_dom_sf"/>
</dbReference>
<evidence type="ECO:0000256" key="3">
    <source>
        <dbReference type="ARBA" id="ARBA00012211"/>
    </source>
</evidence>
<reference evidence="18" key="2">
    <citation type="journal article" date="2021" name="PeerJ">
        <title>Extensive microbial diversity within the chicken gut microbiome revealed by metagenomics and culture.</title>
        <authorList>
            <person name="Gilroy R."/>
            <person name="Ravi A."/>
            <person name="Getino M."/>
            <person name="Pursley I."/>
            <person name="Horton D.L."/>
            <person name="Alikhan N.F."/>
            <person name="Baker D."/>
            <person name="Gharbi K."/>
            <person name="Hall N."/>
            <person name="Watson M."/>
            <person name="Adriaenssens E.M."/>
            <person name="Foster-Nyarko E."/>
            <person name="Jarju S."/>
            <person name="Secka A."/>
            <person name="Antonio M."/>
            <person name="Oren A."/>
            <person name="Chaudhuri R.R."/>
            <person name="La Ragione R."/>
            <person name="Hildebrand F."/>
            <person name="Pallen M.J."/>
        </authorList>
    </citation>
    <scope>NUCLEOTIDE SEQUENCE</scope>
    <source>
        <strain evidence="18">CHK191-8634</strain>
    </source>
</reference>
<dbReference type="Gene3D" id="3.40.50.720">
    <property type="entry name" value="NAD(P)-binding Rossmann-like Domain"/>
    <property type="match status" value="1"/>
</dbReference>
<evidence type="ECO:0000256" key="14">
    <source>
        <dbReference type="HAMAP-Rule" id="MF_00046"/>
    </source>
</evidence>
<evidence type="ECO:0000256" key="13">
    <source>
        <dbReference type="ARBA" id="ARBA00047833"/>
    </source>
</evidence>
<name>A0A9D1IST1_9CLOT</name>
<comment type="similarity">
    <text evidence="14">Belongs to the MurCDEF family.</text>
</comment>
<evidence type="ECO:0000256" key="8">
    <source>
        <dbReference type="ARBA" id="ARBA00022840"/>
    </source>
</evidence>
<dbReference type="GO" id="GO:0051301">
    <property type="term" value="P:cell division"/>
    <property type="evidence" value="ECO:0007669"/>
    <property type="project" value="UniProtKB-KW"/>
</dbReference>
<dbReference type="SUPFAM" id="SSF53244">
    <property type="entry name" value="MurD-like peptide ligases, peptide-binding domain"/>
    <property type="match status" value="1"/>
</dbReference>
<evidence type="ECO:0000256" key="6">
    <source>
        <dbReference type="ARBA" id="ARBA00022618"/>
    </source>
</evidence>
<dbReference type="NCBIfam" id="TIGR01082">
    <property type="entry name" value="murC"/>
    <property type="match status" value="1"/>
</dbReference>
<reference evidence="18" key="1">
    <citation type="submission" date="2020-10" db="EMBL/GenBank/DDBJ databases">
        <authorList>
            <person name="Gilroy R."/>
        </authorList>
    </citation>
    <scope>NUCLEOTIDE SEQUENCE</scope>
    <source>
        <strain evidence="18">CHK191-8634</strain>
    </source>
</reference>
<dbReference type="AlphaFoldDB" id="A0A9D1IST1"/>
<evidence type="ECO:0000256" key="5">
    <source>
        <dbReference type="ARBA" id="ARBA00022598"/>
    </source>
</evidence>
<evidence type="ECO:0000259" key="16">
    <source>
        <dbReference type="Pfam" id="PF02875"/>
    </source>
</evidence>
<evidence type="ECO:0000313" key="19">
    <source>
        <dbReference type="Proteomes" id="UP000824073"/>
    </source>
</evidence>
<dbReference type="Proteomes" id="UP000824073">
    <property type="component" value="Unassembled WGS sequence"/>
</dbReference>
<feature type="binding site" evidence="14">
    <location>
        <begin position="121"/>
        <end position="127"/>
    </location>
    <ligand>
        <name>ATP</name>
        <dbReference type="ChEBI" id="CHEBI:30616"/>
    </ligand>
</feature>
<keyword evidence="10 14" id="KW-0573">Peptidoglycan synthesis</keyword>
<keyword evidence="9 14" id="KW-0133">Cell shape</keyword>
<protein>
    <recommendedName>
        <fullName evidence="3 14">UDP-N-acetylmuramate--L-alanine ligase</fullName>
        <ecNumber evidence="3 14">6.3.2.8</ecNumber>
    </recommendedName>
    <alternativeName>
        <fullName evidence="14">UDP-N-acetylmuramoyl-L-alanine synthetase</fullName>
    </alternativeName>
</protein>
<feature type="domain" description="Mur ligase C-terminal" evidence="16">
    <location>
        <begin position="321"/>
        <end position="446"/>
    </location>
</feature>
<dbReference type="SUPFAM" id="SSF53623">
    <property type="entry name" value="MurD-like peptide ligases, catalytic domain"/>
    <property type="match status" value="1"/>
</dbReference>
<dbReference type="SUPFAM" id="SSF51984">
    <property type="entry name" value="MurCD N-terminal domain"/>
    <property type="match status" value="1"/>
</dbReference>
<dbReference type="GO" id="GO:0005737">
    <property type="term" value="C:cytoplasm"/>
    <property type="evidence" value="ECO:0007669"/>
    <property type="project" value="UniProtKB-SubCell"/>
</dbReference>
<dbReference type="InterPro" id="IPR004101">
    <property type="entry name" value="Mur_ligase_C"/>
</dbReference>
<dbReference type="InterPro" id="IPR005758">
    <property type="entry name" value="UDP-N-AcMur_Ala_ligase_MurC"/>
</dbReference>
<dbReference type="PANTHER" id="PTHR43445:SF3">
    <property type="entry name" value="UDP-N-ACETYLMURAMATE--L-ALANINE LIGASE"/>
    <property type="match status" value="1"/>
</dbReference>
<dbReference type="GO" id="GO:0005524">
    <property type="term" value="F:ATP binding"/>
    <property type="evidence" value="ECO:0007669"/>
    <property type="project" value="UniProtKB-UniRule"/>
</dbReference>
<comment type="pathway">
    <text evidence="2 14">Cell wall biogenesis; peptidoglycan biosynthesis.</text>
</comment>
<evidence type="ECO:0000313" key="18">
    <source>
        <dbReference type="EMBL" id="HIU42908.1"/>
    </source>
</evidence>
<dbReference type="Pfam" id="PF08245">
    <property type="entry name" value="Mur_ligase_M"/>
    <property type="match status" value="1"/>
</dbReference>
<organism evidence="18 19">
    <name type="scientific">Candidatus Ventrousia excrementavium</name>
    <dbReference type="NCBI Taxonomy" id="2840961"/>
    <lineage>
        <taxon>Bacteria</taxon>
        <taxon>Bacillati</taxon>
        <taxon>Bacillota</taxon>
        <taxon>Clostridia</taxon>
        <taxon>Eubacteriales</taxon>
        <taxon>Clostridiaceae</taxon>
        <taxon>Clostridiaceae incertae sedis</taxon>
        <taxon>Candidatus Ventrousia</taxon>
    </lineage>
</organism>
<dbReference type="GO" id="GO:0008360">
    <property type="term" value="P:regulation of cell shape"/>
    <property type="evidence" value="ECO:0007669"/>
    <property type="project" value="UniProtKB-KW"/>
</dbReference>
<dbReference type="Gene3D" id="3.90.190.20">
    <property type="entry name" value="Mur ligase, C-terminal domain"/>
    <property type="match status" value="1"/>
</dbReference>
<evidence type="ECO:0000256" key="12">
    <source>
        <dbReference type="ARBA" id="ARBA00023316"/>
    </source>
</evidence>
<dbReference type="HAMAP" id="MF_00046">
    <property type="entry name" value="MurC"/>
    <property type="match status" value="1"/>
</dbReference>
<accession>A0A9D1IST1</accession>
<dbReference type="EMBL" id="DVMR01000013">
    <property type="protein sequence ID" value="HIU42908.1"/>
    <property type="molecule type" value="Genomic_DNA"/>
</dbReference>
<evidence type="ECO:0000256" key="1">
    <source>
        <dbReference type="ARBA" id="ARBA00004496"/>
    </source>
</evidence>
<evidence type="ECO:0000256" key="9">
    <source>
        <dbReference type="ARBA" id="ARBA00022960"/>
    </source>
</evidence>
<dbReference type="InterPro" id="IPR013221">
    <property type="entry name" value="Mur_ligase_cen"/>
</dbReference>
<feature type="domain" description="Mur ligase N-terminal catalytic" evidence="15">
    <location>
        <begin position="16"/>
        <end position="114"/>
    </location>
</feature>
<evidence type="ECO:0000259" key="15">
    <source>
        <dbReference type="Pfam" id="PF01225"/>
    </source>
</evidence>
<keyword evidence="8 14" id="KW-0067">ATP-binding</keyword>
<dbReference type="Pfam" id="PF02875">
    <property type="entry name" value="Mur_ligase_C"/>
    <property type="match status" value="1"/>
</dbReference>
<evidence type="ECO:0000259" key="17">
    <source>
        <dbReference type="Pfam" id="PF08245"/>
    </source>
</evidence>
<dbReference type="EC" id="6.3.2.8" evidence="3 14"/>
<proteinExistence type="inferred from homology"/>
<dbReference type="InterPro" id="IPR036565">
    <property type="entry name" value="Mur-like_cat_sf"/>
</dbReference>
<evidence type="ECO:0000256" key="7">
    <source>
        <dbReference type="ARBA" id="ARBA00022741"/>
    </source>
</evidence>
<evidence type="ECO:0000256" key="11">
    <source>
        <dbReference type="ARBA" id="ARBA00023306"/>
    </source>
</evidence>
<keyword evidence="11 14" id="KW-0131">Cell cycle</keyword>
<keyword evidence="7 14" id="KW-0547">Nucleotide-binding</keyword>
<keyword evidence="12 14" id="KW-0961">Cell wall biogenesis/degradation</keyword>
<comment type="function">
    <text evidence="14">Cell wall formation.</text>
</comment>
<gene>
    <name evidence="14 18" type="primary">murC</name>
    <name evidence="18" type="ORF">IAB67_01265</name>
</gene>
<keyword evidence="5 14" id="KW-0436">Ligase</keyword>
<sequence length="461" mass="50108">MTLSRLEELISTKQPIHLSGIGGVSMRALAELLLDMGACVQGSDRERSPYTDRLEQMGARIYIGQREENVAGAAAVIRTAAVSDQNPEIVAARRMDLPIVERGQAWGLLMGRYRSAICIAGTHGKTSTTSMVATFAQSAGLDPTVMVGGELSTIGGGTLRIGGRDLFIAEACEYKNSYHSFCPTAAVILNIDRDHLDFFSGMDDIVASFRHFASLVPQDGVVIVNRDDANALRAVDGLDRRIMTFGLQPGADIFPQNIVCEQGFYRFEIVVSGQPWCQVRLSVPGEHNLLNALAAAACAVYLGVAPQDFAKGIAAYRGVGRRFESKGEYHGALLFDDYAHHPSEIEATLKAARSMEPRRIICVFQPHTYSRTISLRSEFARALSHADLCVITDIYASREVNTAGINGHYLADLIPGSVCVAGFDEARRFVMDNAREGDLIFSMGAGDVWHIWDGFPASQAV</sequence>